<dbReference type="Proteomes" id="UP001446871">
    <property type="component" value="Unassembled WGS sequence"/>
</dbReference>
<protein>
    <submittedName>
        <fullName evidence="2">Uncharacterized protein</fullName>
    </submittedName>
</protein>
<sequence length="152" mass="15838">MKTATALALVSAVSGAVIEPRQTRPATEFDVTDFSASCQPHSVLCFFSFNVAAAGTTATTTCSATVQGPDSLPAVGLRACDDPRFSWAFERATDGAGHGLTVDWESTPGSANQTGTHHIPAADVVSENHGSVTTERYVGPAAFVISPLREQQ</sequence>
<keyword evidence="3" id="KW-1185">Reference proteome</keyword>
<feature type="chain" id="PRO_5045201071" evidence="1">
    <location>
        <begin position="16"/>
        <end position="152"/>
    </location>
</feature>
<evidence type="ECO:0000313" key="3">
    <source>
        <dbReference type="Proteomes" id="UP001446871"/>
    </source>
</evidence>
<comment type="caution">
    <text evidence="2">The sequence shown here is derived from an EMBL/GenBank/DDBJ whole genome shotgun (WGS) entry which is preliminary data.</text>
</comment>
<dbReference type="EMBL" id="JAQQWM010000003">
    <property type="protein sequence ID" value="KAK8071536.1"/>
    <property type="molecule type" value="Genomic_DNA"/>
</dbReference>
<reference evidence="2 3" key="1">
    <citation type="submission" date="2023-01" db="EMBL/GenBank/DDBJ databases">
        <title>Analysis of 21 Apiospora genomes using comparative genomics revels a genus with tremendous synthesis potential of carbohydrate active enzymes and secondary metabolites.</title>
        <authorList>
            <person name="Sorensen T."/>
        </authorList>
    </citation>
    <scope>NUCLEOTIDE SEQUENCE [LARGE SCALE GENOMIC DNA]</scope>
    <source>
        <strain evidence="2 3">CBS 83171</strain>
    </source>
</reference>
<organism evidence="2 3">
    <name type="scientific">Apiospora saccharicola</name>
    <dbReference type="NCBI Taxonomy" id="335842"/>
    <lineage>
        <taxon>Eukaryota</taxon>
        <taxon>Fungi</taxon>
        <taxon>Dikarya</taxon>
        <taxon>Ascomycota</taxon>
        <taxon>Pezizomycotina</taxon>
        <taxon>Sordariomycetes</taxon>
        <taxon>Xylariomycetidae</taxon>
        <taxon>Amphisphaeriales</taxon>
        <taxon>Apiosporaceae</taxon>
        <taxon>Apiospora</taxon>
    </lineage>
</organism>
<proteinExistence type="predicted"/>
<accession>A0ABR1VJW8</accession>
<evidence type="ECO:0000313" key="2">
    <source>
        <dbReference type="EMBL" id="KAK8071536.1"/>
    </source>
</evidence>
<keyword evidence="1" id="KW-0732">Signal</keyword>
<name>A0ABR1VJW8_9PEZI</name>
<feature type="signal peptide" evidence="1">
    <location>
        <begin position="1"/>
        <end position="15"/>
    </location>
</feature>
<evidence type="ECO:0000256" key="1">
    <source>
        <dbReference type="SAM" id="SignalP"/>
    </source>
</evidence>
<gene>
    <name evidence="2" type="ORF">PG996_004884</name>
</gene>